<dbReference type="GeneID" id="74529676"/>
<evidence type="ECO:0000313" key="2">
    <source>
        <dbReference type="EMBL" id="UVE49662.1"/>
    </source>
</evidence>
<keyword evidence="3" id="KW-1185">Reference proteome</keyword>
<name>A0ABY5RBD6_HALLR</name>
<organism evidence="2 3">
    <name type="scientific">Haloferax larsenii</name>
    <dbReference type="NCBI Taxonomy" id="302484"/>
    <lineage>
        <taxon>Archaea</taxon>
        <taxon>Methanobacteriati</taxon>
        <taxon>Methanobacteriota</taxon>
        <taxon>Stenosarchaea group</taxon>
        <taxon>Halobacteria</taxon>
        <taxon>Halobacteriales</taxon>
        <taxon>Haloferacaceae</taxon>
        <taxon>Haloferax</taxon>
    </lineage>
</organism>
<reference evidence="2" key="1">
    <citation type="submission" date="2021-07" db="EMBL/GenBank/DDBJ databases">
        <title>Studies on halocins as antimicrobial molecules from haloarchaea.</title>
        <authorList>
            <person name="Kumar S."/>
            <person name="Khare S.K."/>
        </authorList>
    </citation>
    <scope>NUCLEOTIDE SEQUENCE</scope>
    <source>
        <strain evidence="2">NCIM 5678</strain>
    </source>
</reference>
<feature type="transmembrane region" description="Helical" evidence="1">
    <location>
        <begin position="81"/>
        <end position="101"/>
    </location>
</feature>
<protein>
    <recommendedName>
        <fullName evidence="4">SPW repeat-containing protein</fullName>
    </recommendedName>
</protein>
<feature type="transmembrane region" description="Helical" evidence="1">
    <location>
        <begin position="51"/>
        <end position="69"/>
    </location>
</feature>
<feature type="transmembrane region" description="Helical" evidence="1">
    <location>
        <begin position="107"/>
        <end position="126"/>
    </location>
</feature>
<gene>
    <name evidence="2" type="ORF">KU306_12180</name>
</gene>
<proteinExistence type="predicted"/>
<sequence length="127" mass="13399">MGYSNLNIKRTGLAFNHAFFLLFSLIAYGVVSATINIGDIALGAPVDALSGLPLALPFVWATFGLGFVFRNHKRLDTIAKVCAGSFVVTSLLAFIIAPVAGFVLGNAFVGLVCVVFSLTSYAVVVIR</sequence>
<evidence type="ECO:0008006" key="4">
    <source>
        <dbReference type="Google" id="ProtNLM"/>
    </source>
</evidence>
<keyword evidence="1" id="KW-0812">Transmembrane</keyword>
<accession>A0ABY5RBD6</accession>
<dbReference type="Proteomes" id="UP001058330">
    <property type="component" value="Chromosome"/>
</dbReference>
<feature type="transmembrane region" description="Helical" evidence="1">
    <location>
        <begin position="12"/>
        <end position="31"/>
    </location>
</feature>
<keyword evidence="1" id="KW-0472">Membrane</keyword>
<dbReference type="RefSeq" id="WP_258302088.1">
    <property type="nucleotide sequence ID" value="NZ_CP078063.1"/>
</dbReference>
<evidence type="ECO:0000313" key="3">
    <source>
        <dbReference type="Proteomes" id="UP001058330"/>
    </source>
</evidence>
<evidence type="ECO:0000256" key="1">
    <source>
        <dbReference type="SAM" id="Phobius"/>
    </source>
</evidence>
<dbReference type="EMBL" id="CP078063">
    <property type="protein sequence ID" value="UVE49662.1"/>
    <property type="molecule type" value="Genomic_DNA"/>
</dbReference>
<keyword evidence="1" id="KW-1133">Transmembrane helix</keyword>